<dbReference type="PROSITE" id="PS51257">
    <property type="entry name" value="PROKAR_LIPOPROTEIN"/>
    <property type="match status" value="1"/>
</dbReference>
<reference evidence="4 5" key="1">
    <citation type="submission" date="2024-05" db="EMBL/GenBank/DDBJ databases">
        <authorList>
            <person name="Duchaud E."/>
        </authorList>
    </citation>
    <scope>NUCLEOTIDE SEQUENCE [LARGE SCALE GENOMIC DNA]</scope>
    <source>
        <strain evidence="4">Ena-SAMPLE-TAB-13-05-2024-13:56:06:370-140302</strain>
    </source>
</reference>
<dbReference type="Gene3D" id="1.25.40.10">
    <property type="entry name" value="Tetratricopeptide repeat domain"/>
    <property type="match status" value="2"/>
</dbReference>
<sequence>MKNYCPLLIAFFVLSFILGCKIDGQKENKNNYVVDKSGKVFVKDTTSMIIRDYTDDDELIIQAIELKNQGNYTFAIRKFDRAEKKYGKRLSIYLNRGSCYDFLGKKEEAISDFTKCLNIKEDYLAALLNRGLAYMNLKNYEKALIDLNEAIKVDPTEPACFLNRAVLFRSMGKFEESCRDAKRSIDLGFVEKYNNNQATNIVRRYCN</sequence>
<proteinExistence type="predicted"/>
<dbReference type="PANTHER" id="PTHR44858:SF1">
    <property type="entry name" value="UDP-N-ACETYLGLUCOSAMINE--PEPTIDE N-ACETYLGLUCOSAMINYLTRANSFERASE SPINDLY-RELATED"/>
    <property type="match status" value="1"/>
</dbReference>
<evidence type="ECO:0000256" key="3">
    <source>
        <dbReference type="PROSITE-ProRule" id="PRU00339"/>
    </source>
</evidence>
<dbReference type="PROSITE" id="PS50293">
    <property type="entry name" value="TPR_REGION"/>
    <property type="match status" value="1"/>
</dbReference>
<evidence type="ECO:0000256" key="1">
    <source>
        <dbReference type="ARBA" id="ARBA00022737"/>
    </source>
</evidence>
<dbReference type="PANTHER" id="PTHR44858">
    <property type="entry name" value="TETRATRICOPEPTIDE REPEAT PROTEIN 6"/>
    <property type="match status" value="1"/>
</dbReference>
<dbReference type="Pfam" id="PF00515">
    <property type="entry name" value="TPR_1"/>
    <property type="match status" value="1"/>
</dbReference>
<feature type="repeat" description="TPR" evidence="3">
    <location>
        <begin position="90"/>
        <end position="123"/>
    </location>
</feature>
<comment type="caution">
    <text evidence="4">The sequence shown here is derived from an EMBL/GenBank/DDBJ whole genome shotgun (WGS) entry which is preliminary data.</text>
</comment>
<dbReference type="PROSITE" id="PS50005">
    <property type="entry name" value="TPR"/>
    <property type="match status" value="2"/>
</dbReference>
<feature type="repeat" description="TPR" evidence="3">
    <location>
        <begin position="124"/>
        <end position="157"/>
    </location>
</feature>
<dbReference type="SMART" id="SM00028">
    <property type="entry name" value="TPR"/>
    <property type="match status" value="3"/>
</dbReference>
<dbReference type="SUPFAM" id="SSF48452">
    <property type="entry name" value="TPR-like"/>
    <property type="match status" value="1"/>
</dbReference>
<dbReference type="Proteomes" id="UP001497416">
    <property type="component" value="Unassembled WGS sequence"/>
</dbReference>
<dbReference type="InterPro" id="IPR011990">
    <property type="entry name" value="TPR-like_helical_dom_sf"/>
</dbReference>
<dbReference type="RefSeq" id="WP_348712040.1">
    <property type="nucleotide sequence ID" value="NZ_CAXIXY010000004.1"/>
</dbReference>
<dbReference type="Pfam" id="PF13181">
    <property type="entry name" value="TPR_8"/>
    <property type="match status" value="1"/>
</dbReference>
<name>A0ABP1EM38_9FLAO</name>
<gene>
    <name evidence="4" type="ORF">T190607A01A_20510</name>
</gene>
<keyword evidence="1" id="KW-0677">Repeat</keyword>
<evidence type="ECO:0000256" key="2">
    <source>
        <dbReference type="ARBA" id="ARBA00022803"/>
    </source>
</evidence>
<evidence type="ECO:0000313" key="5">
    <source>
        <dbReference type="Proteomes" id="UP001497416"/>
    </source>
</evidence>
<evidence type="ECO:0000313" key="4">
    <source>
        <dbReference type="EMBL" id="CAL2085668.1"/>
    </source>
</evidence>
<accession>A0ABP1EM38</accession>
<dbReference type="EMBL" id="CAXIXY010000004">
    <property type="protein sequence ID" value="CAL2085668.1"/>
    <property type="molecule type" value="Genomic_DNA"/>
</dbReference>
<dbReference type="InterPro" id="IPR050498">
    <property type="entry name" value="Ycf3"/>
</dbReference>
<protein>
    <submittedName>
        <fullName evidence="4">TPR_REGION domain-containing protein</fullName>
    </submittedName>
</protein>
<keyword evidence="5" id="KW-1185">Reference proteome</keyword>
<dbReference type="InterPro" id="IPR019734">
    <property type="entry name" value="TPR_rpt"/>
</dbReference>
<keyword evidence="2 3" id="KW-0802">TPR repeat</keyword>
<organism evidence="4 5">
    <name type="scientific">Tenacibaculum platacis</name>
    <dbReference type="NCBI Taxonomy" id="3137852"/>
    <lineage>
        <taxon>Bacteria</taxon>
        <taxon>Pseudomonadati</taxon>
        <taxon>Bacteroidota</taxon>
        <taxon>Flavobacteriia</taxon>
        <taxon>Flavobacteriales</taxon>
        <taxon>Flavobacteriaceae</taxon>
        <taxon>Tenacibaculum</taxon>
    </lineage>
</organism>